<name>A0A813BX66_9DINO</name>
<keyword evidence="6 8" id="KW-0460">Magnesium</keyword>
<comment type="function">
    <text evidence="8">Plays an important role in the de novo pathway of purine nucleotide biosynthesis.</text>
</comment>
<keyword evidence="11" id="KW-1185">Reference proteome</keyword>
<accession>A0A813BX66</accession>
<evidence type="ECO:0000313" key="11">
    <source>
        <dbReference type="Proteomes" id="UP000601435"/>
    </source>
</evidence>
<dbReference type="Pfam" id="PF13517">
    <property type="entry name" value="FG-GAP_3"/>
    <property type="match status" value="1"/>
</dbReference>
<evidence type="ECO:0000313" key="10">
    <source>
        <dbReference type="EMBL" id="CAE7922149.1"/>
    </source>
</evidence>
<evidence type="ECO:0000256" key="1">
    <source>
        <dbReference type="ARBA" id="ARBA00022598"/>
    </source>
</evidence>
<evidence type="ECO:0000256" key="8">
    <source>
        <dbReference type="RuleBase" id="RU000520"/>
    </source>
</evidence>
<dbReference type="GO" id="GO:0005737">
    <property type="term" value="C:cytoplasm"/>
    <property type="evidence" value="ECO:0007669"/>
    <property type="project" value="TreeGrafter"/>
</dbReference>
<evidence type="ECO:0000256" key="7">
    <source>
        <dbReference type="ARBA" id="ARBA00023134"/>
    </source>
</evidence>
<feature type="non-terminal residue" evidence="10">
    <location>
        <position position="1"/>
    </location>
</feature>
<dbReference type="SUPFAM" id="SSF69318">
    <property type="entry name" value="Integrin alpha N-terminal domain"/>
    <property type="match status" value="1"/>
</dbReference>
<comment type="catalytic activity">
    <reaction evidence="8">
        <text>IMP + L-aspartate + GTP = N(6)-(1,2-dicarboxyethyl)-AMP + GDP + phosphate + 2 H(+)</text>
        <dbReference type="Rhea" id="RHEA:15753"/>
        <dbReference type="ChEBI" id="CHEBI:15378"/>
        <dbReference type="ChEBI" id="CHEBI:29991"/>
        <dbReference type="ChEBI" id="CHEBI:37565"/>
        <dbReference type="ChEBI" id="CHEBI:43474"/>
        <dbReference type="ChEBI" id="CHEBI:57567"/>
        <dbReference type="ChEBI" id="CHEBI:58053"/>
        <dbReference type="ChEBI" id="CHEBI:58189"/>
        <dbReference type="EC" id="6.3.4.4"/>
    </reaction>
</comment>
<comment type="pathway">
    <text evidence="8">Purine metabolism; AMP biosynthesis via de novo pathway; AMP from IMP: step 1/2.</text>
</comment>
<keyword evidence="5 8" id="KW-0658">Purine biosynthesis</keyword>
<dbReference type="InterPro" id="IPR042109">
    <property type="entry name" value="Adenylosuccinate_synth_dom1"/>
</dbReference>
<dbReference type="OrthoDB" id="10265645at2759"/>
<dbReference type="EC" id="6.3.4.4" evidence="8"/>
<dbReference type="EMBL" id="CAJNJA010078365">
    <property type="protein sequence ID" value="CAE7922149.1"/>
    <property type="molecule type" value="Genomic_DNA"/>
</dbReference>
<keyword evidence="4 8" id="KW-0547">Nucleotide-binding</keyword>
<dbReference type="PANTHER" id="PTHR11846:SF0">
    <property type="entry name" value="ADENYLOSUCCINATE SYNTHETASE"/>
    <property type="match status" value="1"/>
</dbReference>
<dbReference type="Pfam" id="PF00709">
    <property type="entry name" value="Adenylsucc_synt"/>
    <property type="match status" value="1"/>
</dbReference>
<dbReference type="UniPathway" id="UPA00075">
    <property type="reaction ID" value="UER00335"/>
</dbReference>
<dbReference type="SUPFAM" id="SSF52540">
    <property type="entry name" value="P-loop containing nucleoside triphosphate hydrolases"/>
    <property type="match status" value="1"/>
</dbReference>
<comment type="similarity">
    <text evidence="8">Belongs to the adenylosuccinate synthetase family.</text>
</comment>
<comment type="caution">
    <text evidence="10">The sequence shown here is derived from an EMBL/GenBank/DDBJ whole genome shotgun (WGS) entry which is preliminary data.</text>
</comment>
<dbReference type="PROSITE" id="PS01266">
    <property type="entry name" value="ADENYLOSUCCIN_SYN_1"/>
    <property type="match status" value="1"/>
</dbReference>
<dbReference type="HAMAP" id="MF_00011">
    <property type="entry name" value="Adenylosucc_synth"/>
    <property type="match status" value="1"/>
</dbReference>
<dbReference type="InterPro" id="IPR027417">
    <property type="entry name" value="P-loop_NTPase"/>
</dbReference>
<sequence>DPPVMFRRFGRLLVVLPFLVLPGQTWADSFADLGIRVTTGRAPLTVDSPVALPPEALPDSRPTIGDAGIVKALLIAPTDRYGHGVLGDAVEAGGLRVITDGSLVLEIRLPQEAVFEDLVPRLLDLTGDGRDEVLVVKAYRDRGAALSLYGTTEEGLRLLGETPAIGRSNRWRNPAGAGDFDGDGRLDLVEVQTPHLGGVLQLWGWGEGGFQPGARFAGVSNHAIGSRSLDLSAVLDLDGDGDDELLLPEMGLRGLLALDLRDGAWVRRARLEHAAPIAGDFVVEDFDGNGRADVGYPLADGTFVRTSPAAGPEAPGSRRIVGKEDSSMGNVVVVGSQWGDEGKGKIVDWLSERADVVVRFQGGHNAGHTLVVGNETYKLSLLPSGVVRPGKLSIIGNGV</sequence>
<dbReference type="GO" id="GO:0044208">
    <property type="term" value="P:'de novo' AMP biosynthetic process"/>
    <property type="evidence" value="ECO:0007669"/>
    <property type="project" value="UniProtKB-UniPathway"/>
</dbReference>
<evidence type="ECO:0000256" key="5">
    <source>
        <dbReference type="ARBA" id="ARBA00022755"/>
    </source>
</evidence>
<dbReference type="GO" id="GO:0046040">
    <property type="term" value="P:IMP metabolic process"/>
    <property type="evidence" value="ECO:0007669"/>
    <property type="project" value="TreeGrafter"/>
</dbReference>
<evidence type="ECO:0000256" key="6">
    <source>
        <dbReference type="ARBA" id="ARBA00022842"/>
    </source>
</evidence>
<dbReference type="SMART" id="SM00788">
    <property type="entry name" value="Adenylsucc_synt"/>
    <property type="match status" value="1"/>
</dbReference>
<keyword evidence="7 8" id="KW-0342">GTP-binding</keyword>
<evidence type="ECO:0000256" key="4">
    <source>
        <dbReference type="ARBA" id="ARBA00022741"/>
    </source>
</evidence>
<evidence type="ECO:0000256" key="9">
    <source>
        <dbReference type="SAM" id="SignalP"/>
    </source>
</evidence>
<dbReference type="InterPro" id="IPR001114">
    <property type="entry name" value="Adenylosuccinate_synthetase"/>
</dbReference>
<dbReference type="Gene3D" id="3.40.440.10">
    <property type="entry name" value="Adenylosuccinate Synthetase, subunit A, domain 1"/>
    <property type="match status" value="1"/>
</dbReference>
<keyword evidence="2 8" id="KW-0479">Metal-binding</keyword>
<keyword evidence="1 8" id="KW-0436">Ligase</keyword>
<organism evidence="10 11">
    <name type="scientific">Symbiodinium necroappetens</name>
    <dbReference type="NCBI Taxonomy" id="1628268"/>
    <lineage>
        <taxon>Eukaryota</taxon>
        <taxon>Sar</taxon>
        <taxon>Alveolata</taxon>
        <taxon>Dinophyceae</taxon>
        <taxon>Suessiales</taxon>
        <taxon>Symbiodiniaceae</taxon>
        <taxon>Symbiodinium</taxon>
    </lineage>
</organism>
<keyword evidence="3 9" id="KW-0732">Signal</keyword>
<dbReference type="PANTHER" id="PTHR11846">
    <property type="entry name" value="ADENYLOSUCCINATE SYNTHETASE"/>
    <property type="match status" value="1"/>
</dbReference>
<feature type="non-terminal residue" evidence="10">
    <location>
        <position position="399"/>
    </location>
</feature>
<dbReference type="InterPro" id="IPR028994">
    <property type="entry name" value="Integrin_alpha_N"/>
</dbReference>
<dbReference type="InterPro" id="IPR013517">
    <property type="entry name" value="FG-GAP"/>
</dbReference>
<evidence type="ECO:0000256" key="2">
    <source>
        <dbReference type="ARBA" id="ARBA00022723"/>
    </source>
</evidence>
<dbReference type="GO" id="GO:0004019">
    <property type="term" value="F:adenylosuccinate synthase activity"/>
    <property type="evidence" value="ECO:0007669"/>
    <property type="project" value="UniProtKB-EC"/>
</dbReference>
<dbReference type="InterPro" id="IPR018220">
    <property type="entry name" value="Adenylosuccin_syn_GTP-bd"/>
</dbReference>
<dbReference type="AlphaFoldDB" id="A0A813BX66"/>
<proteinExistence type="inferred from homology"/>
<dbReference type="GO" id="GO:0005525">
    <property type="term" value="F:GTP binding"/>
    <property type="evidence" value="ECO:0007669"/>
    <property type="project" value="UniProtKB-KW"/>
</dbReference>
<feature type="chain" id="PRO_5032507456" description="Adenylosuccinate synthetase" evidence="9">
    <location>
        <begin position="28"/>
        <end position="399"/>
    </location>
</feature>
<protein>
    <recommendedName>
        <fullName evidence="8">Adenylosuccinate synthetase</fullName>
        <ecNumber evidence="8">6.3.4.4</ecNumber>
    </recommendedName>
</protein>
<dbReference type="Gene3D" id="2.130.10.130">
    <property type="entry name" value="Integrin alpha, N-terminal"/>
    <property type="match status" value="1"/>
</dbReference>
<dbReference type="Proteomes" id="UP000601435">
    <property type="component" value="Unassembled WGS sequence"/>
</dbReference>
<evidence type="ECO:0000256" key="3">
    <source>
        <dbReference type="ARBA" id="ARBA00022729"/>
    </source>
</evidence>
<dbReference type="GO" id="GO:0046872">
    <property type="term" value="F:metal ion binding"/>
    <property type="evidence" value="ECO:0007669"/>
    <property type="project" value="UniProtKB-KW"/>
</dbReference>
<reference evidence="10" key="1">
    <citation type="submission" date="2021-02" db="EMBL/GenBank/DDBJ databases">
        <authorList>
            <person name="Dougan E. K."/>
            <person name="Rhodes N."/>
            <person name="Thang M."/>
            <person name="Chan C."/>
        </authorList>
    </citation>
    <scope>NUCLEOTIDE SEQUENCE</scope>
</reference>
<gene>
    <name evidence="10" type="primary">purA</name>
    <name evidence="10" type="ORF">SNEC2469_LOCUS31839</name>
</gene>
<feature type="signal peptide" evidence="9">
    <location>
        <begin position="1"/>
        <end position="27"/>
    </location>
</feature>